<evidence type="ECO:0000313" key="2">
    <source>
        <dbReference type="EMBL" id="EEG94394.1"/>
    </source>
</evidence>
<dbReference type="SUPFAM" id="SSF56601">
    <property type="entry name" value="beta-lactamase/transpeptidase-like"/>
    <property type="match status" value="1"/>
</dbReference>
<feature type="non-terminal residue" evidence="2">
    <location>
        <position position="1"/>
    </location>
</feature>
<dbReference type="InterPro" id="IPR001460">
    <property type="entry name" value="PCN-bd_Tpept"/>
</dbReference>
<reference evidence="2 3" key="2">
    <citation type="submission" date="2009-03" db="EMBL/GenBank/DDBJ databases">
        <title>Draft genome sequence of Roseburia inulinivorans (DSM 16841).</title>
        <authorList>
            <person name="Sudarsanam P."/>
            <person name="Ley R."/>
            <person name="Guruge J."/>
            <person name="Turnbaugh P.J."/>
            <person name="Mahowald M."/>
            <person name="Liep D."/>
            <person name="Gordon J."/>
        </authorList>
    </citation>
    <scope>NUCLEOTIDE SEQUENCE [LARGE SCALE GENOMIC DNA]</scope>
    <source>
        <strain evidence="2 3">DSM 16841</strain>
    </source>
</reference>
<dbReference type="AlphaFoldDB" id="C0FSP3"/>
<dbReference type="InterPro" id="IPR012338">
    <property type="entry name" value="Beta-lactam/transpept-like"/>
</dbReference>
<organism evidence="2 3">
    <name type="scientific">Roseburia inulinivorans DSM 16841</name>
    <dbReference type="NCBI Taxonomy" id="622312"/>
    <lineage>
        <taxon>Bacteria</taxon>
        <taxon>Bacillati</taxon>
        <taxon>Bacillota</taxon>
        <taxon>Clostridia</taxon>
        <taxon>Lachnospirales</taxon>
        <taxon>Lachnospiraceae</taxon>
        <taxon>Roseburia</taxon>
    </lineage>
</organism>
<gene>
    <name evidence="2" type="ORF">ROSEINA2194_01759</name>
</gene>
<dbReference type="Proteomes" id="UP000003561">
    <property type="component" value="Unassembled WGS sequence"/>
</dbReference>
<protein>
    <recommendedName>
        <fullName evidence="1">Penicillin-binding protein transpeptidase domain-containing protein</fullName>
    </recommendedName>
</protein>
<dbReference type="Gene3D" id="3.40.710.10">
    <property type="entry name" value="DD-peptidase/beta-lactamase superfamily"/>
    <property type="match status" value="1"/>
</dbReference>
<dbReference type="eggNOG" id="COG0768">
    <property type="taxonomic scope" value="Bacteria"/>
</dbReference>
<dbReference type="EMBL" id="ACFY01000064">
    <property type="protein sequence ID" value="EEG94394.1"/>
    <property type="molecule type" value="Genomic_DNA"/>
</dbReference>
<dbReference type="GO" id="GO:0008658">
    <property type="term" value="F:penicillin binding"/>
    <property type="evidence" value="ECO:0007669"/>
    <property type="project" value="InterPro"/>
</dbReference>
<proteinExistence type="predicted"/>
<reference evidence="2 3" key="1">
    <citation type="submission" date="2009-02" db="EMBL/GenBank/DDBJ databases">
        <authorList>
            <person name="Fulton L."/>
            <person name="Clifton S."/>
            <person name="Fulton B."/>
            <person name="Xu J."/>
            <person name="Minx P."/>
            <person name="Pepin K.H."/>
            <person name="Johnson M."/>
            <person name="Bhonagiri V."/>
            <person name="Nash W.E."/>
            <person name="Mardis E.R."/>
            <person name="Wilson R.K."/>
        </authorList>
    </citation>
    <scope>NUCLEOTIDE SEQUENCE [LARGE SCALE GENOMIC DNA]</scope>
    <source>
        <strain evidence="2 3">DSM 16841</strain>
    </source>
</reference>
<dbReference type="RefSeq" id="WP_007885250.1">
    <property type="nucleotide sequence ID" value="NZ_ACFY01000064.1"/>
</dbReference>
<feature type="domain" description="Penicillin-binding protein transpeptidase" evidence="1">
    <location>
        <begin position="6"/>
        <end position="49"/>
    </location>
</feature>
<dbReference type="Pfam" id="PF00905">
    <property type="entry name" value="Transpeptidase"/>
    <property type="match status" value="1"/>
</dbReference>
<accession>C0FSP3</accession>
<name>C0FSP3_9FIRM</name>
<comment type="caution">
    <text evidence="2">The sequence shown here is derived from an EMBL/GenBank/DDBJ whole genome shotgun (WGS) entry which is preliminary data.</text>
</comment>
<sequence>EFSTSSKASHAWFVGYAHREDKEDIAVAVIVEDSGSGSEYAVPIAKKIFDAYYQ</sequence>
<evidence type="ECO:0000313" key="3">
    <source>
        <dbReference type="Proteomes" id="UP000003561"/>
    </source>
</evidence>
<evidence type="ECO:0000259" key="1">
    <source>
        <dbReference type="Pfam" id="PF00905"/>
    </source>
</evidence>